<evidence type="ECO:0000313" key="3">
    <source>
        <dbReference type="Proteomes" id="UP000278807"/>
    </source>
</evidence>
<gene>
    <name evidence="2" type="ORF">HNAJ_LOCUS7041</name>
</gene>
<evidence type="ECO:0000313" key="2">
    <source>
        <dbReference type="EMBL" id="VDO02901.1"/>
    </source>
</evidence>
<keyword evidence="1" id="KW-1133">Transmembrane helix</keyword>
<evidence type="ECO:0000313" key="4">
    <source>
        <dbReference type="WBParaSite" id="HNAJ_0000704601-mRNA-1"/>
    </source>
</evidence>
<dbReference type="EMBL" id="UZAE01009904">
    <property type="protein sequence ID" value="VDO02901.1"/>
    <property type="molecule type" value="Genomic_DNA"/>
</dbReference>
<feature type="transmembrane region" description="Helical" evidence="1">
    <location>
        <begin position="72"/>
        <end position="90"/>
    </location>
</feature>
<dbReference type="AlphaFoldDB" id="A0A0R3TJ05"/>
<keyword evidence="3" id="KW-1185">Reference proteome</keyword>
<reference evidence="4" key="1">
    <citation type="submission" date="2017-02" db="UniProtKB">
        <authorList>
            <consortium name="WormBaseParasite"/>
        </authorList>
    </citation>
    <scope>IDENTIFICATION</scope>
</reference>
<keyword evidence="1" id="KW-0812">Transmembrane</keyword>
<evidence type="ECO:0000256" key="1">
    <source>
        <dbReference type="SAM" id="Phobius"/>
    </source>
</evidence>
<protein>
    <submittedName>
        <fullName evidence="4">Ras-GAP domain-containing protein</fullName>
    </submittedName>
</protein>
<organism evidence="4">
    <name type="scientific">Rodentolepis nana</name>
    <name type="common">Dwarf tapeworm</name>
    <name type="synonym">Hymenolepis nana</name>
    <dbReference type="NCBI Taxonomy" id="102285"/>
    <lineage>
        <taxon>Eukaryota</taxon>
        <taxon>Metazoa</taxon>
        <taxon>Spiralia</taxon>
        <taxon>Lophotrochozoa</taxon>
        <taxon>Platyhelminthes</taxon>
        <taxon>Cestoda</taxon>
        <taxon>Eucestoda</taxon>
        <taxon>Cyclophyllidea</taxon>
        <taxon>Hymenolepididae</taxon>
        <taxon>Rodentolepis</taxon>
    </lineage>
</organism>
<dbReference type="WBParaSite" id="HNAJ_0000704601-mRNA-1">
    <property type="protein sequence ID" value="HNAJ_0000704601-mRNA-1"/>
    <property type="gene ID" value="HNAJ_0000704601"/>
</dbReference>
<dbReference type="OrthoDB" id="6150687at2759"/>
<accession>A0A0R3TJ05</accession>
<reference evidence="2 3" key="2">
    <citation type="submission" date="2018-11" db="EMBL/GenBank/DDBJ databases">
        <authorList>
            <consortium name="Pathogen Informatics"/>
        </authorList>
    </citation>
    <scope>NUCLEOTIDE SEQUENCE [LARGE SCALE GENOMIC DNA]</scope>
</reference>
<proteinExistence type="predicted"/>
<name>A0A0R3TJ05_RODNA</name>
<keyword evidence="1" id="KW-0472">Membrane</keyword>
<dbReference type="Proteomes" id="UP000278807">
    <property type="component" value="Unassembled WGS sequence"/>
</dbReference>
<sequence length="135" mass="15406">MSLTSVLAKLMEFLTIVTFSQHIKDALEATLSSNTSKMPLMQKIPLLSQHTKDALDARTIFRVLRENFMQMILFYGIPPLFSQMIWYYGIPPLRKSMVFVPKKNAHERTERALTCALKLLANLCDNNGMVINTAK</sequence>